<dbReference type="Proteomes" id="UP001165653">
    <property type="component" value="Unassembled WGS sequence"/>
</dbReference>
<dbReference type="EMBL" id="JAPDDR010000004">
    <property type="protein sequence ID" value="MCW1913909.1"/>
    <property type="molecule type" value="Genomic_DNA"/>
</dbReference>
<reference evidence="2" key="1">
    <citation type="submission" date="2022-10" db="EMBL/GenBank/DDBJ databases">
        <title>Luteolibacter sp. GHJ8, whole genome shotgun sequencing project.</title>
        <authorList>
            <person name="Zhao G."/>
            <person name="Shen L."/>
        </authorList>
    </citation>
    <scope>NUCLEOTIDE SEQUENCE</scope>
    <source>
        <strain evidence="2">GHJ8</strain>
    </source>
</reference>
<comment type="caution">
    <text evidence="2">The sequence shown here is derived from an EMBL/GenBank/DDBJ whole genome shotgun (WGS) entry which is preliminary data.</text>
</comment>
<name>A0ABT3G256_9BACT</name>
<evidence type="ECO:0000313" key="3">
    <source>
        <dbReference type="Proteomes" id="UP001165653"/>
    </source>
</evidence>
<feature type="chain" id="PRO_5046192276" description="FHA domain-containing protein" evidence="1">
    <location>
        <begin position="19"/>
        <end position="375"/>
    </location>
</feature>
<evidence type="ECO:0000256" key="1">
    <source>
        <dbReference type="SAM" id="SignalP"/>
    </source>
</evidence>
<feature type="signal peptide" evidence="1">
    <location>
        <begin position="1"/>
        <end position="18"/>
    </location>
</feature>
<gene>
    <name evidence="2" type="ORF">OJ996_10005</name>
</gene>
<organism evidence="2 3">
    <name type="scientific">Luteolibacter rhizosphaerae</name>
    <dbReference type="NCBI Taxonomy" id="2989719"/>
    <lineage>
        <taxon>Bacteria</taxon>
        <taxon>Pseudomonadati</taxon>
        <taxon>Verrucomicrobiota</taxon>
        <taxon>Verrucomicrobiia</taxon>
        <taxon>Verrucomicrobiales</taxon>
        <taxon>Verrucomicrobiaceae</taxon>
        <taxon>Luteolibacter</taxon>
    </lineage>
</organism>
<proteinExistence type="predicted"/>
<keyword evidence="3" id="KW-1185">Reference proteome</keyword>
<accession>A0ABT3G256</accession>
<evidence type="ECO:0000313" key="2">
    <source>
        <dbReference type="EMBL" id="MCW1913909.1"/>
    </source>
</evidence>
<evidence type="ECO:0008006" key="4">
    <source>
        <dbReference type="Google" id="ProtNLM"/>
    </source>
</evidence>
<protein>
    <recommendedName>
        <fullName evidence="4">FHA domain-containing protein</fullName>
    </recommendedName>
</protein>
<sequence>MFALAQFAARLCLPLVLAVDPFDARLPVPPTGAEFDRKLEESKQEAVRLYPALADPNSIFSRAVAEAEKQGRRSAPKDFDWPRYPLNVARSTALKLRIRSPHDPVFNEVVPTFTTRQGASYSQLTVKKIRRDGIEVVHAGGTAFIPISDLTDPQRDKYNTRWDTEMIQPGSIIPNVESAARKRDEEIHLHYRTRLDMHRTFSAKSKFDFERLFLEQSRDLSLTDVIATHRDRYIFRLYELAMVAEEAGNKEALERIDRELRAPLPAKTQVILADLEEKIKVRRASCDVLRTLLDGKRCELLKDGEVLLSGVRKDGKLDRGGLEILSPDHIRVTRNHNNMHSRWVFKVDVATGNTTFVPGAGINEGEGTMTFRIGG</sequence>
<dbReference type="RefSeq" id="WP_264513410.1">
    <property type="nucleotide sequence ID" value="NZ_JAPDDR010000004.1"/>
</dbReference>
<keyword evidence="1" id="KW-0732">Signal</keyword>